<evidence type="ECO:0000256" key="3">
    <source>
        <dbReference type="ARBA" id="ARBA00022490"/>
    </source>
</evidence>
<dbReference type="RefSeq" id="XP_067689165.1">
    <property type="nucleotide sequence ID" value="XM_067833062.1"/>
</dbReference>
<keyword evidence="14" id="KW-1185">Reference proteome</keyword>
<evidence type="ECO:0000256" key="11">
    <source>
        <dbReference type="SAM" id="MobiDB-lite"/>
    </source>
</evidence>
<sequence length="517" mass="56724">MPLSAAEAMLTVVFKSLQGTPRTTYEVENLYQLNCERIAAIRALLADMSGEYIDRLRARCDEAEKQLQSQRAAAVGSTAAVDNHFSIDFTMEEAERLNDAEMELAKAATATRSRRPKNSGRKEKSKKNDGEEGRKRKERRTLNDEPPVAVHPADGGSREDSADAKASSSRGTKWAVLSRYDELVSSAIPAVLSTSDRGRCEAVPNTPLARVFFTEEMRWNGLPCQCAVELYRCVVIAMTYGEPQLSWAECEKDSQSRAPASARGDGTERGGFAPYSAECDGVGSPEISSDSGGEGTEEDSAWAGEDMTLSEQLIAEYDQARQSEEEQDADILALPGDVSERLQQRLRGFTEDVWVILICHGGYFAGGVFARGTCVAHKAFQRYVVRKKQGGKQSSNAKDAGSYNSVGSQIRAAQEVKWRADVRDILLDWMAFIQAASFILYAAPGPQNRAVLTDFSLLPAAASVGGRKSASPIQLKDPRVSRVPLTTHRPTFEEVQRIYGVCSRCSLLYMREEAPES</sequence>
<comment type="domain">
    <text evidence="10">The VLRF1 domain mediates binding to the 60S ribosomal subunit.</text>
</comment>
<comment type="subcellular location">
    <subcellularLocation>
        <location evidence="1">Cytoplasm</location>
    </subcellularLocation>
</comment>
<dbReference type="AlphaFoldDB" id="A0A836GPM3"/>
<proteinExistence type="inferred from homology"/>
<dbReference type="PANTHER" id="PTHR16036">
    <property type="entry name" value="ANKYRIN REPEAT AND ZINC FINGER DOMAIN-CONTAINING PROTEIN 1"/>
    <property type="match status" value="1"/>
</dbReference>
<evidence type="ECO:0000256" key="2">
    <source>
        <dbReference type="ARBA" id="ARBA00009262"/>
    </source>
</evidence>
<evidence type="ECO:0000256" key="6">
    <source>
        <dbReference type="ARBA" id="ARBA00022759"/>
    </source>
</evidence>
<feature type="region of interest" description="Disordered" evidence="11">
    <location>
        <begin position="106"/>
        <end position="168"/>
    </location>
</feature>
<dbReference type="GO" id="GO:0036503">
    <property type="term" value="P:ERAD pathway"/>
    <property type="evidence" value="ECO:0007669"/>
    <property type="project" value="TreeGrafter"/>
</dbReference>
<accession>A0A836GPM3</accession>
<comment type="similarity">
    <text evidence="2 10">Belongs to the ANKZF1/VMS1 family.</text>
</comment>
<evidence type="ECO:0000256" key="1">
    <source>
        <dbReference type="ARBA" id="ARBA00004496"/>
    </source>
</evidence>
<name>A0A836GPM3_LEIEN</name>
<dbReference type="Pfam" id="PF18826">
    <property type="entry name" value="bVLRF1"/>
    <property type="match status" value="1"/>
</dbReference>
<keyword evidence="3 10" id="KW-0963">Cytoplasm</keyword>
<dbReference type="PANTHER" id="PTHR16036:SF2">
    <property type="entry name" value="TRNA ENDONUCLEASE ANKZF1"/>
    <property type="match status" value="1"/>
</dbReference>
<dbReference type="EMBL" id="JAFHKP010000035">
    <property type="protein sequence ID" value="KAG5467643.1"/>
    <property type="molecule type" value="Genomic_DNA"/>
</dbReference>
<dbReference type="Proteomes" id="UP000674179">
    <property type="component" value="Chromosome 35"/>
</dbReference>
<feature type="compositionally biased region" description="Basic and acidic residues" evidence="11">
    <location>
        <begin position="120"/>
        <end position="143"/>
    </location>
</feature>
<dbReference type="OrthoDB" id="429841at2759"/>
<dbReference type="GeneID" id="94168572"/>
<dbReference type="GO" id="GO:0016787">
    <property type="term" value="F:hydrolase activity"/>
    <property type="evidence" value="ECO:0007669"/>
    <property type="project" value="UniProtKB-KW"/>
</dbReference>
<evidence type="ECO:0000256" key="8">
    <source>
        <dbReference type="ARBA" id="ARBA00023043"/>
    </source>
</evidence>
<dbReference type="GO" id="GO:0004519">
    <property type="term" value="F:endonuclease activity"/>
    <property type="evidence" value="ECO:0007669"/>
    <property type="project" value="UniProtKB-KW"/>
</dbReference>
<protein>
    <recommendedName>
        <fullName evidence="12">VLRF1 domain-containing protein</fullName>
    </recommendedName>
</protein>
<evidence type="ECO:0000313" key="14">
    <source>
        <dbReference type="Proteomes" id="UP000674179"/>
    </source>
</evidence>
<keyword evidence="4 10" id="KW-0540">Nuclease</keyword>
<dbReference type="KEGG" id="lenr:94168572"/>
<dbReference type="InterPro" id="IPR041175">
    <property type="entry name" value="VLRF1/Vms1"/>
</dbReference>
<evidence type="ECO:0000313" key="13">
    <source>
        <dbReference type="EMBL" id="KAG5467643.1"/>
    </source>
</evidence>
<evidence type="ECO:0000256" key="7">
    <source>
        <dbReference type="ARBA" id="ARBA00022801"/>
    </source>
</evidence>
<evidence type="ECO:0000256" key="9">
    <source>
        <dbReference type="ARBA" id="ARBA00023054"/>
    </source>
</evidence>
<keyword evidence="7 10" id="KW-0378">Hydrolase</keyword>
<gene>
    <name evidence="13" type="ORF">CUR178_01288</name>
</gene>
<feature type="region of interest" description="Disordered" evidence="11">
    <location>
        <begin position="257"/>
        <end position="300"/>
    </location>
</feature>
<evidence type="ECO:0000259" key="12">
    <source>
        <dbReference type="PROSITE" id="PS52044"/>
    </source>
</evidence>
<feature type="domain" description="VLRF1" evidence="12">
    <location>
        <begin position="350"/>
        <end position="505"/>
    </location>
</feature>
<evidence type="ECO:0000256" key="5">
    <source>
        <dbReference type="ARBA" id="ARBA00022737"/>
    </source>
</evidence>
<keyword evidence="8" id="KW-0040">ANK repeat</keyword>
<keyword evidence="6 10" id="KW-0255">Endonuclease</keyword>
<comment type="caution">
    <text evidence="13">The sequence shown here is derived from an EMBL/GenBank/DDBJ whole genome shotgun (WGS) entry which is preliminary data.</text>
</comment>
<evidence type="ECO:0000256" key="10">
    <source>
        <dbReference type="PROSITE-ProRule" id="PRU01389"/>
    </source>
</evidence>
<dbReference type="PROSITE" id="PS52044">
    <property type="entry name" value="VLRF1"/>
    <property type="match status" value="1"/>
</dbReference>
<keyword evidence="5" id="KW-0677">Repeat</keyword>
<reference evidence="13 14" key="1">
    <citation type="submission" date="2021-02" db="EMBL/GenBank/DDBJ databases">
        <title>Leishmania (Mundinia) enrietti genome sequencing and assembly.</title>
        <authorList>
            <person name="Almutairi H."/>
            <person name="Gatherer D."/>
        </authorList>
    </citation>
    <scope>NUCLEOTIDE SEQUENCE [LARGE SCALE GENOMIC DNA]</scope>
    <source>
        <strain evidence="13">CUR178</strain>
    </source>
</reference>
<feature type="active site" evidence="10">
    <location>
        <position position="393"/>
    </location>
</feature>
<keyword evidence="9" id="KW-0175">Coiled coil</keyword>
<dbReference type="GO" id="GO:0005737">
    <property type="term" value="C:cytoplasm"/>
    <property type="evidence" value="ECO:0007669"/>
    <property type="project" value="UniProtKB-SubCell"/>
</dbReference>
<evidence type="ECO:0000256" key="4">
    <source>
        <dbReference type="ARBA" id="ARBA00022722"/>
    </source>
</evidence>
<dbReference type="InterPro" id="IPR047139">
    <property type="entry name" value="ANKZ1/VMS1"/>
</dbReference>
<organism evidence="13 14">
    <name type="scientific">Leishmania enriettii</name>
    <dbReference type="NCBI Taxonomy" id="5663"/>
    <lineage>
        <taxon>Eukaryota</taxon>
        <taxon>Discoba</taxon>
        <taxon>Euglenozoa</taxon>
        <taxon>Kinetoplastea</taxon>
        <taxon>Metakinetoplastina</taxon>
        <taxon>Trypanosomatida</taxon>
        <taxon>Trypanosomatidae</taxon>
        <taxon>Leishmaniinae</taxon>
        <taxon>Leishmania</taxon>
    </lineage>
</organism>